<evidence type="ECO:0000313" key="2">
    <source>
        <dbReference type="Proteomes" id="UP001642464"/>
    </source>
</evidence>
<dbReference type="Proteomes" id="UP001642464">
    <property type="component" value="Unassembled WGS sequence"/>
</dbReference>
<keyword evidence="1" id="KW-0489">Methyltransferase</keyword>
<organism evidence="1 2">
    <name type="scientific">Durusdinium trenchii</name>
    <dbReference type="NCBI Taxonomy" id="1381693"/>
    <lineage>
        <taxon>Eukaryota</taxon>
        <taxon>Sar</taxon>
        <taxon>Alveolata</taxon>
        <taxon>Dinophyceae</taxon>
        <taxon>Suessiales</taxon>
        <taxon>Symbiodiniaceae</taxon>
        <taxon>Durusdinium</taxon>
    </lineage>
</organism>
<dbReference type="GO" id="GO:0032259">
    <property type="term" value="P:methylation"/>
    <property type="evidence" value="ECO:0007669"/>
    <property type="project" value="UniProtKB-KW"/>
</dbReference>
<reference evidence="1 2" key="1">
    <citation type="submission" date="2024-02" db="EMBL/GenBank/DDBJ databases">
        <authorList>
            <person name="Chen Y."/>
            <person name="Shah S."/>
            <person name="Dougan E. K."/>
            <person name="Thang M."/>
            <person name="Chan C."/>
        </authorList>
    </citation>
    <scope>NUCLEOTIDE SEQUENCE [LARGE SCALE GENOMIC DNA]</scope>
</reference>
<evidence type="ECO:0000313" key="1">
    <source>
        <dbReference type="EMBL" id="CAK9041099.1"/>
    </source>
</evidence>
<name>A0ABP0LPH2_9DINO</name>
<dbReference type="GO" id="GO:0008168">
    <property type="term" value="F:methyltransferase activity"/>
    <property type="evidence" value="ECO:0007669"/>
    <property type="project" value="UniProtKB-KW"/>
</dbReference>
<accession>A0ABP0LPH2</accession>
<comment type="caution">
    <text evidence="1">The sequence shown here is derived from an EMBL/GenBank/DDBJ whole genome shotgun (WGS) entry which is preliminary data.</text>
</comment>
<gene>
    <name evidence="1" type="ORF">SCF082_LOCUS23796</name>
</gene>
<keyword evidence="1" id="KW-0808">Transferase</keyword>
<keyword evidence="2" id="KW-1185">Reference proteome</keyword>
<proteinExistence type="predicted"/>
<protein>
    <submittedName>
        <fullName evidence="1">Modification methylase NgoBI</fullName>
    </submittedName>
</protein>
<sequence>MAWPKEDKAGSIYTYIDAAVEGDPNFPGRLPSGNTAKTNLLTVLNRLQSEGRDPLRNPFVVDIDGSDPHFNEGCSPCLTYTRAGSGGHWLTWKQRKMSASEILRMMDLSPESVKVSRVTPRQVRLMAGNATPIKMLSMVLQQALQCANML</sequence>
<dbReference type="EMBL" id="CAXAMM010017421">
    <property type="protein sequence ID" value="CAK9041099.1"/>
    <property type="molecule type" value="Genomic_DNA"/>
</dbReference>